<dbReference type="InterPro" id="IPR012480">
    <property type="entry name" value="Hepar_II_III_C"/>
</dbReference>
<dbReference type="InterPro" id="IPR008929">
    <property type="entry name" value="Chondroitin_lyas"/>
</dbReference>
<evidence type="ECO:0000313" key="8">
    <source>
        <dbReference type="Proteomes" id="UP000218824"/>
    </source>
</evidence>
<sequence>MSLATRLPRLWHTVRHLRPVQIYGRAWHRLHRPRVAHAPAPQMAAFERGWIACAREASMLGPTRFRLLNDEHEIGANDWNSARLPKLWLYNLHYFDDLNACGAASREHWHRDLIARWIADNPPPAGNGWEPYCLSLRIVNWIKWRCGGQLFGDAARARAALDSLATQVRFLRGRLERHLLGNHLWANYKALLFSGAFFEGSEAVRWRELGLHGLRAQIGEQILADGGHFERSPMYHAILLEDLLDLVQLALVYPGAFPERDVQLWRDKARAMLSWLAVMTHPDGDIAFFNDAAHGIAPTLAQLQDYARALAIEPPPASREPLQLLPQSGYARLQCGEAVLICDVGEIGPDYLPGHAHADTLSFELSLRGRRVLVNAGISRYDIDPQRLWQRGTAAHNTVEIDGEDSSEVWSSFRVARRARPRAVAHGRDGEALWLSAAHDGYRRLKGRPLHRRRWVLTPRGLRIEDRIEGRFGEAVARLRVHPDFDVDGHDIRCRDGDGDSELRLRWRSEAAGDALTPSRYHPGFGLSRACTVIETALDPRVGTATLVLDWGR</sequence>
<protein>
    <submittedName>
        <fullName evidence="7">Heparinase II/III family protein</fullName>
    </submittedName>
</protein>
<evidence type="ECO:0000313" key="7">
    <source>
        <dbReference type="EMBL" id="BAV98274.1"/>
    </source>
</evidence>
<accession>A0AAU9AS37</accession>
<dbReference type="RefSeq" id="WP_096378769.1">
    <property type="nucleotide sequence ID" value="NZ_AP014940.1"/>
</dbReference>
<evidence type="ECO:0000256" key="4">
    <source>
        <dbReference type="ARBA" id="ARBA00023239"/>
    </source>
</evidence>
<dbReference type="Pfam" id="PF07940">
    <property type="entry name" value="Hepar_II_III_C"/>
    <property type="match status" value="1"/>
</dbReference>
<organism evidence="7 8">
    <name type="scientific">Lysobacter enzymogenes</name>
    <dbReference type="NCBI Taxonomy" id="69"/>
    <lineage>
        <taxon>Bacteria</taxon>
        <taxon>Pseudomonadati</taxon>
        <taxon>Pseudomonadota</taxon>
        <taxon>Gammaproteobacteria</taxon>
        <taxon>Lysobacterales</taxon>
        <taxon>Lysobacteraceae</taxon>
        <taxon>Lysobacter</taxon>
    </lineage>
</organism>
<dbReference type="EMBL" id="AP014940">
    <property type="protein sequence ID" value="BAV98274.1"/>
    <property type="molecule type" value="Genomic_DNA"/>
</dbReference>
<dbReference type="Gene3D" id="2.70.98.70">
    <property type="match status" value="1"/>
</dbReference>
<dbReference type="Pfam" id="PF16889">
    <property type="entry name" value="Hepar_II_III_N"/>
    <property type="match status" value="1"/>
</dbReference>
<dbReference type="KEGG" id="lem:LEN_2787"/>
<dbReference type="SUPFAM" id="SSF48230">
    <property type="entry name" value="Chondroitin AC/alginate lyase"/>
    <property type="match status" value="1"/>
</dbReference>
<comment type="subcellular location">
    <subcellularLocation>
        <location evidence="1">Periplasm</location>
    </subcellularLocation>
</comment>
<evidence type="ECO:0000259" key="6">
    <source>
        <dbReference type="Pfam" id="PF16889"/>
    </source>
</evidence>
<evidence type="ECO:0000259" key="5">
    <source>
        <dbReference type="Pfam" id="PF07940"/>
    </source>
</evidence>
<dbReference type="PANTHER" id="PTHR39210:SF1">
    <property type="entry name" value="HEPARIN-SULFATE LYASE"/>
    <property type="match status" value="1"/>
</dbReference>
<dbReference type="GO" id="GO:0016829">
    <property type="term" value="F:lyase activity"/>
    <property type="evidence" value="ECO:0007669"/>
    <property type="project" value="UniProtKB-KW"/>
</dbReference>
<name>A0AAU9AS37_LYSEN</name>
<keyword evidence="2" id="KW-0732">Signal</keyword>
<reference evidence="7 8" key="1">
    <citation type="journal article" date="2017" name="DNA Res.">
        <title>Complete genome sequence and expression profile of the commercial lytic enzyme producer Lysobacter enzymogenes M497-1.</title>
        <authorList>
            <person name="Takami H."/>
            <person name="Toyoda A."/>
            <person name="Uchiyama I."/>
            <person name="Itoh T."/>
            <person name="Takaki Y."/>
            <person name="Arai W."/>
            <person name="Nishi S."/>
            <person name="Kawai M."/>
            <person name="Shinya K."/>
            <person name="Ikeda H."/>
        </authorList>
    </citation>
    <scope>NUCLEOTIDE SEQUENCE [LARGE SCALE GENOMIC DNA]</scope>
    <source>
        <strain evidence="7 8">M497-1</strain>
    </source>
</reference>
<evidence type="ECO:0000256" key="2">
    <source>
        <dbReference type="ARBA" id="ARBA00022729"/>
    </source>
</evidence>
<dbReference type="GeneID" id="83064626"/>
<dbReference type="GO" id="GO:0042597">
    <property type="term" value="C:periplasmic space"/>
    <property type="evidence" value="ECO:0007669"/>
    <property type="project" value="UniProtKB-SubCell"/>
</dbReference>
<evidence type="ECO:0000256" key="1">
    <source>
        <dbReference type="ARBA" id="ARBA00004418"/>
    </source>
</evidence>
<keyword evidence="3" id="KW-0574">Periplasm</keyword>
<dbReference type="PANTHER" id="PTHR39210">
    <property type="entry name" value="HEPARIN-SULFATE LYASE"/>
    <property type="match status" value="1"/>
</dbReference>
<dbReference type="AlphaFoldDB" id="A0AAU9AS37"/>
<evidence type="ECO:0000256" key="3">
    <source>
        <dbReference type="ARBA" id="ARBA00022764"/>
    </source>
</evidence>
<gene>
    <name evidence="7" type="ORF">LEN_2787</name>
</gene>
<dbReference type="InterPro" id="IPR031680">
    <property type="entry name" value="Hepar_II_III_N"/>
</dbReference>
<proteinExistence type="predicted"/>
<dbReference type="Proteomes" id="UP000218824">
    <property type="component" value="Chromosome"/>
</dbReference>
<feature type="domain" description="Heparin-sulfate lyase N-terminal" evidence="6">
    <location>
        <begin position="164"/>
        <end position="306"/>
    </location>
</feature>
<keyword evidence="4" id="KW-0456">Lyase</keyword>
<feature type="domain" description="Heparinase II/III-like C-terminal" evidence="5">
    <location>
        <begin position="319"/>
        <end position="533"/>
    </location>
</feature>
<dbReference type="Gene3D" id="1.50.10.100">
    <property type="entry name" value="Chondroitin AC/alginate lyase"/>
    <property type="match status" value="1"/>
</dbReference>